<dbReference type="Proteomes" id="UP001524569">
    <property type="component" value="Unassembled WGS sequence"/>
</dbReference>
<keyword evidence="2" id="KW-1185">Reference proteome</keyword>
<gene>
    <name evidence="1" type="ORF">NP603_08010</name>
</gene>
<name>A0ABT1UFP9_9GAMM</name>
<evidence type="ECO:0008006" key="3">
    <source>
        <dbReference type="Google" id="ProtNLM"/>
    </source>
</evidence>
<organism evidence="1 2">
    <name type="scientific">Methylomonas aurea</name>
    <dbReference type="NCBI Taxonomy" id="2952224"/>
    <lineage>
        <taxon>Bacteria</taxon>
        <taxon>Pseudomonadati</taxon>
        <taxon>Pseudomonadota</taxon>
        <taxon>Gammaproteobacteria</taxon>
        <taxon>Methylococcales</taxon>
        <taxon>Methylococcaceae</taxon>
        <taxon>Methylomonas</taxon>
    </lineage>
</organism>
<reference evidence="1 2" key="1">
    <citation type="submission" date="2022-07" db="EMBL/GenBank/DDBJ databases">
        <title>Methylomonas rivi sp. nov., Methylomonas rosea sp. nov., Methylomonas aureus sp. nov. and Methylomonas subterranea sp. nov., four novel methanotrophs isolated from a freshwater creek and the deep terrestrial subsurface.</title>
        <authorList>
            <person name="Abin C."/>
            <person name="Sankaranarayanan K."/>
            <person name="Garner C."/>
            <person name="Sindelar R."/>
            <person name="Kotary K."/>
            <person name="Garner R."/>
            <person name="Barclay S."/>
            <person name="Lawson P."/>
            <person name="Krumholz L."/>
        </authorList>
    </citation>
    <scope>NUCLEOTIDE SEQUENCE [LARGE SCALE GENOMIC DNA]</scope>
    <source>
        <strain evidence="1 2">SURF-1</strain>
    </source>
</reference>
<dbReference type="EMBL" id="JANIBM010000007">
    <property type="protein sequence ID" value="MCQ8181048.1"/>
    <property type="molecule type" value="Genomic_DNA"/>
</dbReference>
<sequence>MSIKDTAGIKLYLEDQGKAEIRALNLKSSITDKDSTSYKIAKDLFDEAAGTGNGWANGIVFDAKTKREVNVSVDDYEKSRVSKAIKSFLNFDPGISSKSEREVFDPVSAIAVVTFAVNTVKTIEDLHNGYVERSIKTLEQELNKARWTSFESITPQSIAEKYNK</sequence>
<dbReference type="RefSeq" id="WP_256610339.1">
    <property type="nucleotide sequence ID" value="NZ_JANIBM010000007.1"/>
</dbReference>
<evidence type="ECO:0000313" key="2">
    <source>
        <dbReference type="Proteomes" id="UP001524569"/>
    </source>
</evidence>
<evidence type="ECO:0000313" key="1">
    <source>
        <dbReference type="EMBL" id="MCQ8181048.1"/>
    </source>
</evidence>
<protein>
    <recommendedName>
        <fullName evidence="3">DUF4376 domain-containing protein</fullName>
    </recommendedName>
</protein>
<proteinExistence type="predicted"/>
<accession>A0ABT1UFP9</accession>
<comment type="caution">
    <text evidence="1">The sequence shown here is derived from an EMBL/GenBank/DDBJ whole genome shotgun (WGS) entry which is preliminary data.</text>
</comment>